<evidence type="ECO:0000313" key="1">
    <source>
        <dbReference type="EMBL" id="MCW6054175.1"/>
    </source>
</evidence>
<dbReference type="Pfam" id="PF19749">
    <property type="entry name" value="DUF6236"/>
    <property type="match status" value="1"/>
</dbReference>
<dbReference type="InterPro" id="IPR046203">
    <property type="entry name" value="DUF6236"/>
</dbReference>
<name>A0ABT3LDM5_9PSED</name>
<organism evidence="1 2">
    <name type="scientific">Pseudomonas fragariae</name>
    <name type="common">ex Marin et al. 2024</name>
    <dbReference type="NCBI Taxonomy" id="3080056"/>
    <lineage>
        <taxon>Bacteria</taxon>
        <taxon>Pseudomonadati</taxon>
        <taxon>Pseudomonadota</taxon>
        <taxon>Gammaproteobacteria</taxon>
        <taxon>Pseudomonadales</taxon>
        <taxon>Pseudomonadaceae</taxon>
        <taxon>Pseudomonas</taxon>
    </lineage>
</organism>
<sequence length="288" mass="31406">MEPVLGETRMKRGIVIAGADVRANGNSMVIEQVGIKPEDLRFYLTYFDLIERPVSNAIHIAPSPEEEYLASCNVLSNTKIMLASGNFDGGSFVDMHDEAFLQKKDRPGEYWVKGGAGVSFLDARPSSKVLDVVEMSLYELLPCPLDTVPLAEILEFKNKRSDELAALRAHLDEVYIDINRSGDIPRATSAALTRLSQSLVDLKKTVEPSFASRLVSGLRVHIDPIRLSGLAFAGGAVATSLALPVELGAGAGAILGAIKFDYAKTSKDKRLPDNIKDFSYLLDIQRPK</sequence>
<dbReference type="Proteomes" id="UP001142690">
    <property type="component" value="Unassembled WGS sequence"/>
</dbReference>
<evidence type="ECO:0000313" key="2">
    <source>
        <dbReference type="Proteomes" id="UP001142690"/>
    </source>
</evidence>
<dbReference type="EMBL" id="JAINZM010000001">
    <property type="protein sequence ID" value="MCW6054175.1"/>
    <property type="molecule type" value="Genomic_DNA"/>
</dbReference>
<reference evidence="1" key="1">
    <citation type="submission" date="2021-08" db="EMBL/GenBank/DDBJ databases">
        <title>Characterization of Pseudomonas fragariae.</title>
        <authorList>
            <person name="Carvalho R."/>
            <person name="Marin M."/>
        </authorList>
    </citation>
    <scope>NUCLEOTIDE SEQUENCE</scope>
    <source>
        <strain evidence="1">17</strain>
    </source>
</reference>
<protein>
    <submittedName>
        <fullName evidence="1">DUF6236 family protein</fullName>
    </submittedName>
</protein>
<gene>
    <name evidence="1" type="ORF">K7K06_00740</name>
</gene>
<accession>A0ABT3LDM5</accession>
<keyword evidence="2" id="KW-1185">Reference proteome</keyword>
<comment type="caution">
    <text evidence="1">The sequence shown here is derived from an EMBL/GenBank/DDBJ whole genome shotgun (WGS) entry which is preliminary data.</text>
</comment>
<proteinExistence type="predicted"/>